<organism evidence="3 4">
    <name type="scientific">Cordylochernes scorpioides</name>
    <dbReference type="NCBI Taxonomy" id="51811"/>
    <lineage>
        <taxon>Eukaryota</taxon>
        <taxon>Metazoa</taxon>
        <taxon>Ecdysozoa</taxon>
        <taxon>Arthropoda</taxon>
        <taxon>Chelicerata</taxon>
        <taxon>Arachnida</taxon>
        <taxon>Pseudoscorpiones</taxon>
        <taxon>Cheliferoidea</taxon>
        <taxon>Chernetidae</taxon>
        <taxon>Cordylochernes</taxon>
    </lineage>
</organism>
<dbReference type="PANTHER" id="PTHR11133">
    <property type="entry name" value="SACCHAROPINE DEHYDROGENASE"/>
    <property type="match status" value="1"/>
</dbReference>
<evidence type="ECO:0000256" key="1">
    <source>
        <dbReference type="ARBA" id="ARBA00023002"/>
    </source>
</evidence>
<dbReference type="Pfam" id="PF16653">
    <property type="entry name" value="Sacchrp_dh_C"/>
    <property type="match status" value="1"/>
</dbReference>
<evidence type="ECO:0000313" key="3">
    <source>
        <dbReference type="EMBL" id="UYV78980.1"/>
    </source>
</evidence>
<evidence type="ECO:0000259" key="2">
    <source>
        <dbReference type="Pfam" id="PF16653"/>
    </source>
</evidence>
<dbReference type="Gene3D" id="3.30.360.10">
    <property type="entry name" value="Dihydrodipicolinate Reductase, domain 2"/>
    <property type="match status" value="1"/>
</dbReference>
<dbReference type="PANTHER" id="PTHR11133:SF22">
    <property type="entry name" value="ALPHA-AMINOADIPIC SEMIALDEHYDE SYNTHASE, MITOCHONDRIAL"/>
    <property type="match status" value="1"/>
</dbReference>
<evidence type="ECO:0000313" key="4">
    <source>
        <dbReference type="Proteomes" id="UP001235939"/>
    </source>
</evidence>
<accession>A0ABY6LH08</accession>
<dbReference type="Proteomes" id="UP001235939">
    <property type="component" value="Chromosome 17"/>
</dbReference>
<dbReference type="Gene3D" id="3.40.50.720">
    <property type="entry name" value="NAD(P)-binding Rossmann-like Domain"/>
    <property type="match status" value="1"/>
</dbReference>
<protein>
    <submittedName>
        <fullName evidence="3">AASS</fullName>
    </submittedName>
</protein>
<dbReference type="EMBL" id="CP092879">
    <property type="protein sequence ID" value="UYV78980.1"/>
    <property type="molecule type" value="Genomic_DNA"/>
</dbReference>
<name>A0ABY6LH08_9ARAC</name>
<proteinExistence type="predicted"/>
<gene>
    <name evidence="3" type="ORF">LAZ67_17000546</name>
</gene>
<dbReference type="InterPro" id="IPR051168">
    <property type="entry name" value="AASS"/>
</dbReference>
<reference evidence="3 4" key="1">
    <citation type="submission" date="2022-01" db="EMBL/GenBank/DDBJ databases">
        <title>A chromosomal length assembly of Cordylochernes scorpioides.</title>
        <authorList>
            <person name="Zeh D."/>
            <person name="Zeh J."/>
        </authorList>
    </citation>
    <scope>NUCLEOTIDE SEQUENCE [LARGE SCALE GENOMIC DNA]</scope>
    <source>
        <strain evidence="3">IN4F17</strain>
        <tissue evidence="3">Whole Body</tissue>
    </source>
</reference>
<keyword evidence="1" id="KW-0560">Oxidoreductase</keyword>
<keyword evidence="4" id="KW-1185">Reference proteome</keyword>
<dbReference type="InterPro" id="IPR032095">
    <property type="entry name" value="Sacchrp_dh-like_C"/>
</dbReference>
<sequence>MPYMIFLSHLFHHLYCSNRVQEWHRINLVVYGDPEGHSAMAKTVGYPAGIAARMVLDGEIQTRGMVRPMAREIYRPMLARIKQEGIAAQEEDCPEK</sequence>
<feature type="domain" description="Saccharopine dehydrogenase-like C-terminal" evidence="2">
    <location>
        <begin position="4"/>
        <end position="86"/>
    </location>
</feature>